<reference evidence="1 2" key="1">
    <citation type="submission" date="2021-03" db="EMBL/GenBank/DDBJ databases">
        <authorList>
            <person name="King G.J."/>
            <person name="Bancroft I."/>
            <person name="Baten A."/>
            <person name="Bloomfield J."/>
            <person name="Borpatragohain P."/>
            <person name="He Z."/>
            <person name="Irish N."/>
            <person name="Irwin J."/>
            <person name="Liu K."/>
            <person name="Mauleon R.P."/>
            <person name="Moore J."/>
            <person name="Morris R."/>
            <person name="Ostergaard L."/>
            <person name="Wang B."/>
            <person name="Wells R."/>
        </authorList>
    </citation>
    <scope>NUCLEOTIDE SEQUENCE [LARGE SCALE GENOMIC DNA]</scope>
    <source>
        <strain evidence="1">R-o-18</strain>
        <tissue evidence="1">Leaf</tissue>
    </source>
</reference>
<name>A0ABQ7KTR1_BRACM</name>
<protein>
    <submittedName>
        <fullName evidence="1">Uncharacterized protein</fullName>
    </submittedName>
</protein>
<dbReference type="Proteomes" id="UP000823674">
    <property type="component" value="Chromosome A07"/>
</dbReference>
<evidence type="ECO:0000313" key="2">
    <source>
        <dbReference type="Proteomes" id="UP000823674"/>
    </source>
</evidence>
<sequence>MASSSQLLSPGSSLLRSFNKGSLNVVGRTLWRKRRPEWEKHWKEEDWISHVSIASNPYPESVVRKNHVPTKGCICCRVGLEMIKQKSSFLSKIVLAHNSKVITYTVIDPLPRLNMHIHQNRFMGSAQKKTSEDHVQSAKLEERIRFKMCKEI</sequence>
<evidence type="ECO:0000313" key="1">
    <source>
        <dbReference type="EMBL" id="KAG5377717.1"/>
    </source>
</evidence>
<gene>
    <name evidence="1" type="primary">A07g500560.1_BraROA</name>
    <name evidence="1" type="ORF">IGI04_025559</name>
</gene>
<dbReference type="EMBL" id="JADBGQ010000009">
    <property type="protein sequence ID" value="KAG5377717.1"/>
    <property type="molecule type" value="Genomic_DNA"/>
</dbReference>
<organism evidence="1 2">
    <name type="scientific">Brassica rapa subsp. trilocularis</name>
    <dbReference type="NCBI Taxonomy" id="1813537"/>
    <lineage>
        <taxon>Eukaryota</taxon>
        <taxon>Viridiplantae</taxon>
        <taxon>Streptophyta</taxon>
        <taxon>Embryophyta</taxon>
        <taxon>Tracheophyta</taxon>
        <taxon>Spermatophyta</taxon>
        <taxon>Magnoliopsida</taxon>
        <taxon>eudicotyledons</taxon>
        <taxon>Gunneridae</taxon>
        <taxon>Pentapetalae</taxon>
        <taxon>rosids</taxon>
        <taxon>malvids</taxon>
        <taxon>Brassicales</taxon>
        <taxon>Brassicaceae</taxon>
        <taxon>Brassiceae</taxon>
        <taxon>Brassica</taxon>
    </lineage>
</organism>
<accession>A0ABQ7KTR1</accession>
<comment type="caution">
    <text evidence="1">The sequence shown here is derived from an EMBL/GenBank/DDBJ whole genome shotgun (WGS) entry which is preliminary data.</text>
</comment>
<proteinExistence type="predicted"/>
<keyword evidence="2" id="KW-1185">Reference proteome</keyword>